<dbReference type="InterPro" id="IPR035952">
    <property type="entry name" value="Rhomboid-like_sf"/>
</dbReference>
<dbReference type="GO" id="GO:0004252">
    <property type="term" value="F:serine-type endopeptidase activity"/>
    <property type="evidence" value="ECO:0007669"/>
    <property type="project" value="InterPro"/>
</dbReference>
<dbReference type="Proteomes" id="UP001152747">
    <property type="component" value="Unassembled WGS sequence"/>
</dbReference>
<sequence length="253" mass="29585">MTNAQYITVKVDEKPRRWEKWGESILTLDQFSKNCRPIFMILLIVFQIIFYFMSLISQVTHDPVKNFQFAFIIYHIIHINFLQFVCNLLIEIYIGIPLEVAHGSVQISFIYFFTSIYFIAYSLLVKDFHVLMGADQFCRVLGYIHVTNLLLNWKSFPKSKIIKRILFIFLLTSLYYLGTVYILSHIPGPKVILQKYHIEVVYASSIVIGILFGFYGFYSGFNNKWLIWYFILAVISLVLFTAAGKIATYAKLD</sequence>
<dbReference type="AlphaFoldDB" id="A0A9P1NAM3"/>
<keyword evidence="9" id="KW-1185">Reference proteome</keyword>
<evidence type="ECO:0000256" key="6">
    <source>
        <dbReference type="SAM" id="Phobius"/>
    </source>
</evidence>
<feature type="transmembrane region" description="Helical" evidence="6">
    <location>
        <begin position="38"/>
        <end position="57"/>
    </location>
</feature>
<evidence type="ECO:0000256" key="1">
    <source>
        <dbReference type="ARBA" id="ARBA00004141"/>
    </source>
</evidence>
<gene>
    <name evidence="8" type="ORF">CAMP_LOCUS18497</name>
</gene>
<dbReference type="Pfam" id="PF01694">
    <property type="entry name" value="Rhomboid"/>
    <property type="match status" value="1"/>
</dbReference>
<dbReference type="SUPFAM" id="SSF144091">
    <property type="entry name" value="Rhomboid-like"/>
    <property type="match status" value="1"/>
</dbReference>
<keyword evidence="4 6" id="KW-1133">Transmembrane helix</keyword>
<evidence type="ECO:0000256" key="5">
    <source>
        <dbReference type="ARBA" id="ARBA00023136"/>
    </source>
</evidence>
<evidence type="ECO:0000256" key="4">
    <source>
        <dbReference type="ARBA" id="ARBA00022989"/>
    </source>
</evidence>
<name>A0A9P1NAM3_9PELO</name>
<keyword evidence="3 6" id="KW-0812">Transmembrane</keyword>
<dbReference type="OrthoDB" id="418595at2759"/>
<feature type="transmembrane region" description="Helical" evidence="6">
    <location>
        <begin position="165"/>
        <end position="184"/>
    </location>
</feature>
<evidence type="ECO:0000256" key="3">
    <source>
        <dbReference type="ARBA" id="ARBA00022692"/>
    </source>
</evidence>
<organism evidence="8 9">
    <name type="scientific">Caenorhabditis angaria</name>
    <dbReference type="NCBI Taxonomy" id="860376"/>
    <lineage>
        <taxon>Eukaryota</taxon>
        <taxon>Metazoa</taxon>
        <taxon>Ecdysozoa</taxon>
        <taxon>Nematoda</taxon>
        <taxon>Chromadorea</taxon>
        <taxon>Rhabditida</taxon>
        <taxon>Rhabditina</taxon>
        <taxon>Rhabditomorpha</taxon>
        <taxon>Rhabditoidea</taxon>
        <taxon>Rhabditidae</taxon>
        <taxon>Peloderinae</taxon>
        <taxon>Caenorhabditis</taxon>
    </lineage>
</organism>
<dbReference type="InterPro" id="IPR051739">
    <property type="entry name" value="Rhomboid_IM_Serine_Proteases"/>
</dbReference>
<dbReference type="EMBL" id="CANHGI010000006">
    <property type="protein sequence ID" value="CAI5455860.1"/>
    <property type="molecule type" value="Genomic_DNA"/>
</dbReference>
<keyword evidence="5 6" id="KW-0472">Membrane</keyword>
<comment type="subcellular location">
    <subcellularLocation>
        <location evidence="1">Membrane</location>
        <topology evidence="1">Multi-pass membrane protein</topology>
    </subcellularLocation>
</comment>
<evidence type="ECO:0000256" key="2">
    <source>
        <dbReference type="ARBA" id="ARBA00009045"/>
    </source>
</evidence>
<comment type="caution">
    <text evidence="8">The sequence shown here is derived from an EMBL/GenBank/DDBJ whole genome shotgun (WGS) entry which is preliminary data.</text>
</comment>
<dbReference type="PANTHER" id="PTHR45840">
    <property type="entry name" value="RHOMBOID-RELATED PROTEIN"/>
    <property type="match status" value="1"/>
</dbReference>
<dbReference type="PANTHER" id="PTHR45840:SF2">
    <property type="entry name" value="PROTEIN RHOMBOID-RELATED"/>
    <property type="match status" value="1"/>
</dbReference>
<feature type="transmembrane region" description="Helical" evidence="6">
    <location>
        <begin position="69"/>
        <end position="93"/>
    </location>
</feature>
<proteinExistence type="inferred from homology"/>
<evidence type="ECO:0000313" key="9">
    <source>
        <dbReference type="Proteomes" id="UP001152747"/>
    </source>
</evidence>
<comment type="similarity">
    <text evidence="2">Belongs to the peptidase S54 family.</text>
</comment>
<feature type="transmembrane region" description="Helical" evidence="6">
    <location>
        <begin position="105"/>
        <end position="124"/>
    </location>
</feature>
<protein>
    <recommendedName>
        <fullName evidence="7">Peptidase S54 rhomboid domain-containing protein</fullName>
    </recommendedName>
</protein>
<dbReference type="InterPro" id="IPR022764">
    <property type="entry name" value="Peptidase_S54_rhomboid_dom"/>
</dbReference>
<evidence type="ECO:0000313" key="8">
    <source>
        <dbReference type="EMBL" id="CAI5455860.1"/>
    </source>
</evidence>
<accession>A0A9P1NAM3</accession>
<feature type="transmembrane region" description="Helical" evidence="6">
    <location>
        <begin position="225"/>
        <end position="247"/>
    </location>
</feature>
<dbReference type="GO" id="GO:0016020">
    <property type="term" value="C:membrane"/>
    <property type="evidence" value="ECO:0007669"/>
    <property type="project" value="UniProtKB-SubCell"/>
</dbReference>
<reference evidence="8" key="1">
    <citation type="submission" date="2022-11" db="EMBL/GenBank/DDBJ databases">
        <authorList>
            <person name="Kikuchi T."/>
        </authorList>
    </citation>
    <scope>NUCLEOTIDE SEQUENCE</scope>
    <source>
        <strain evidence="8">PS1010</strain>
    </source>
</reference>
<feature type="domain" description="Peptidase S54 rhomboid" evidence="7">
    <location>
        <begin position="70"/>
        <end position="186"/>
    </location>
</feature>
<feature type="transmembrane region" description="Helical" evidence="6">
    <location>
        <begin position="196"/>
        <end position="218"/>
    </location>
</feature>
<evidence type="ECO:0000259" key="7">
    <source>
        <dbReference type="Pfam" id="PF01694"/>
    </source>
</evidence>